<dbReference type="OrthoDB" id="3629198at2"/>
<keyword evidence="2" id="KW-1185">Reference proteome</keyword>
<dbReference type="Proteomes" id="UP000250434">
    <property type="component" value="Chromosome"/>
</dbReference>
<gene>
    <name evidence="1" type="ORF">A4R43_27755</name>
</gene>
<dbReference type="AlphaFoldDB" id="A0A344LCN7"/>
<proteinExistence type="predicted"/>
<evidence type="ECO:0000313" key="2">
    <source>
        <dbReference type="Proteomes" id="UP000250434"/>
    </source>
</evidence>
<evidence type="ECO:0008006" key="3">
    <source>
        <dbReference type="Google" id="ProtNLM"/>
    </source>
</evidence>
<dbReference type="RefSeq" id="WP_113695045.1">
    <property type="nucleotide sequence ID" value="NZ_CP015163.1"/>
</dbReference>
<dbReference type="KEGG" id="aab:A4R43_27755"/>
<dbReference type="GO" id="GO:0006355">
    <property type="term" value="P:regulation of DNA-templated transcription"/>
    <property type="evidence" value="ECO:0007669"/>
    <property type="project" value="InterPro"/>
</dbReference>
<protein>
    <recommendedName>
        <fullName evidence="3">CopG family transcriptional regulator</fullName>
    </recommendedName>
</protein>
<organism evidence="1 2">
    <name type="scientific">Amycolatopsis albispora</name>
    <dbReference type="NCBI Taxonomy" id="1804986"/>
    <lineage>
        <taxon>Bacteria</taxon>
        <taxon>Bacillati</taxon>
        <taxon>Actinomycetota</taxon>
        <taxon>Actinomycetes</taxon>
        <taxon>Pseudonocardiales</taxon>
        <taxon>Pseudonocardiaceae</taxon>
        <taxon>Amycolatopsis</taxon>
    </lineage>
</organism>
<reference evidence="1 2" key="1">
    <citation type="submission" date="2016-04" db="EMBL/GenBank/DDBJ databases">
        <title>Complete genome sequence and analysis of deep-sea sediment isolate, Amycolatopsis sp. WP1.</title>
        <authorList>
            <person name="Wang H."/>
            <person name="Chen S."/>
            <person name="Wu Q."/>
        </authorList>
    </citation>
    <scope>NUCLEOTIDE SEQUENCE [LARGE SCALE GENOMIC DNA]</scope>
    <source>
        <strain evidence="1 2">WP1</strain>
    </source>
</reference>
<dbReference type="SUPFAM" id="SSF47598">
    <property type="entry name" value="Ribbon-helix-helix"/>
    <property type="match status" value="1"/>
</dbReference>
<dbReference type="InterPro" id="IPR013321">
    <property type="entry name" value="Arc_rbn_hlx_hlx"/>
</dbReference>
<dbReference type="EMBL" id="CP015163">
    <property type="protein sequence ID" value="AXB45811.1"/>
    <property type="molecule type" value="Genomic_DNA"/>
</dbReference>
<dbReference type="InterPro" id="IPR010985">
    <property type="entry name" value="Ribbon_hlx_hlx"/>
</dbReference>
<dbReference type="Gene3D" id="1.10.1220.10">
    <property type="entry name" value="Met repressor-like"/>
    <property type="match status" value="1"/>
</dbReference>
<sequence>MSKRLGLNLSDDTHAQIKARADAAGVSVHSWIIAAIERENFRQLCQETNDWWASRPEAAERQVAEYHRRREVQSGRDSSAA</sequence>
<accession>A0A344LCN7</accession>
<name>A0A344LCN7_9PSEU</name>
<evidence type="ECO:0000313" key="1">
    <source>
        <dbReference type="EMBL" id="AXB45811.1"/>
    </source>
</evidence>